<evidence type="ECO:0000313" key="2">
    <source>
        <dbReference type="Proteomes" id="UP001163321"/>
    </source>
</evidence>
<keyword evidence="2" id="KW-1185">Reference proteome</keyword>
<proteinExistence type="predicted"/>
<name>A0ACC0VMP6_9STRA</name>
<reference evidence="1 2" key="1">
    <citation type="journal article" date="2022" name="bioRxiv">
        <title>The genome of the oomycete Peronosclerospora sorghi, a cosmopolitan pathogen of maize and sorghum, is inflated with dispersed pseudogenes.</title>
        <authorList>
            <person name="Fletcher K."/>
            <person name="Martin F."/>
            <person name="Isakeit T."/>
            <person name="Cavanaugh K."/>
            <person name="Magill C."/>
            <person name="Michelmore R."/>
        </authorList>
    </citation>
    <scope>NUCLEOTIDE SEQUENCE [LARGE SCALE GENOMIC DNA]</scope>
    <source>
        <strain evidence="1">P6</strain>
    </source>
</reference>
<dbReference type="EMBL" id="CM047587">
    <property type="protein sequence ID" value="KAI9906741.1"/>
    <property type="molecule type" value="Genomic_DNA"/>
</dbReference>
<sequence>MRLYSSLIVTASTVSACLSDSSFNAQSSSTTTFNHSANDEIVRAIAARKLLKANDVTNDEDRMYNVVPDVFLKAANKHDVILKRILPSYLEKDSADDAVASAFLRRDTQEKLRIAISPKDQYRALRKAFNEKTAAYVVIKTSVSRDDYMANIVAKELSKAQLNFWIKEKKTPGYVYNILRLRRGEVAELTGEPHKEFVAKLLLLDRYIQQWTRTEGPSSSKTTDDILFETLFDPSNVDRHIIFEMFQVRVDKQDFINLQERFVDYWLKTNGNDEKALAGFLETWGLKEKDLSYILNSRVVRTLKDLYLKSGGSPEGAGNTVASDLMTEMIALRKSFKDNVALGVHLEKWLQNSQSESEKAKKAFAYELAFFHLMGKYDDMNLKKFHKEVNGHEALEEDLQPVVEQLVTRYTHYANYGPHGFSPMGEFVYNVPVRRRNL</sequence>
<accession>A0ACC0VMP6</accession>
<comment type="caution">
    <text evidence="1">The sequence shown here is derived from an EMBL/GenBank/DDBJ whole genome shotgun (WGS) entry which is preliminary data.</text>
</comment>
<protein>
    <submittedName>
        <fullName evidence="1">Uncharacterized protein</fullName>
    </submittedName>
</protein>
<organism evidence="1 2">
    <name type="scientific">Peronosclerospora sorghi</name>
    <dbReference type="NCBI Taxonomy" id="230839"/>
    <lineage>
        <taxon>Eukaryota</taxon>
        <taxon>Sar</taxon>
        <taxon>Stramenopiles</taxon>
        <taxon>Oomycota</taxon>
        <taxon>Peronosporomycetes</taxon>
        <taxon>Peronosporales</taxon>
        <taxon>Peronosporaceae</taxon>
        <taxon>Peronosclerospora</taxon>
    </lineage>
</organism>
<gene>
    <name evidence="1" type="ORF">PsorP6_003106</name>
</gene>
<evidence type="ECO:0000313" key="1">
    <source>
        <dbReference type="EMBL" id="KAI9906741.1"/>
    </source>
</evidence>
<dbReference type="Proteomes" id="UP001163321">
    <property type="component" value="Chromosome 8"/>
</dbReference>